<feature type="transmembrane region" description="Helical" evidence="6">
    <location>
        <begin position="379"/>
        <end position="398"/>
    </location>
</feature>
<feature type="domain" description="Amino acid transporter transmembrane" evidence="7">
    <location>
        <begin position="141"/>
        <end position="514"/>
    </location>
</feature>
<keyword evidence="3 6" id="KW-0812">Transmembrane</keyword>
<comment type="similarity">
    <text evidence="2">Belongs to the amino acid/polyamine transporter 2 family.</text>
</comment>
<feature type="transmembrane region" description="Helical" evidence="6">
    <location>
        <begin position="351"/>
        <end position="367"/>
    </location>
</feature>
<keyword evidence="9" id="KW-1185">Reference proteome</keyword>
<name>A0A9P4IZJ7_9PEZI</name>
<dbReference type="AlphaFoldDB" id="A0A9P4IZJ7"/>
<dbReference type="InterPro" id="IPR013057">
    <property type="entry name" value="AA_transpt_TM"/>
</dbReference>
<dbReference type="PANTHER" id="PTHR22950">
    <property type="entry name" value="AMINO ACID TRANSPORTER"/>
    <property type="match status" value="1"/>
</dbReference>
<comment type="subcellular location">
    <subcellularLocation>
        <location evidence="1">Membrane</location>
        <topology evidence="1">Multi-pass membrane protein</topology>
    </subcellularLocation>
</comment>
<protein>
    <submittedName>
        <fullName evidence="8">Transmembrane amino acid transporter</fullName>
    </submittedName>
</protein>
<dbReference type="GO" id="GO:0016020">
    <property type="term" value="C:membrane"/>
    <property type="evidence" value="ECO:0007669"/>
    <property type="project" value="UniProtKB-SubCell"/>
</dbReference>
<comment type="caution">
    <text evidence="8">The sequence shown here is derived from an EMBL/GenBank/DDBJ whole genome shotgun (WGS) entry which is preliminary data.</text>
</comment>
<evidence type="ECO:0000313" key="8">
    <source>
        <dbReference type="EMBL" id="KAF2152768.1"/>
    </source>
</evidence>
<dbReference type="OrthoDB" id="40134at2759"/>
<feature type="transmembrane region" description="Helical" evidence="6">
    <location>
        <begin position="466"/>
        <end position="486"/>
    </location>
</feature>
<dbReference type="PANTHER" id="PTHR22950:SF461">
    <property type="entry name" value="AMINO ACID TRANSPORTER TRANSMEMBRANE DOMAIN-CONTAINING PROTEIN"/>
    <property type="match status" value="1"/>
</dbReference>
<evidence type="ECO:0000256" key="4">
    <source>
        <dbReference type="ARBA" id="ARBA00022989"/>
    </source>
</evidence>
<evidence type="ECO:0000313" key="9">
    <source>
        <dbReference type="Proteomes" id="UP000799439"/>
    </source>
</evidence>
<feature type="transmembrane region" description="Helical" evidence="6">
    <location>
        <begin position="492"/>
        <end position="514"/>
    </location>
</feature>
<accession>A0A9P4IZJ7</accession>
<evidence type="ECO:0000256" key="5">
    <source>
        <dbReference type="ARBA" id="ARBA00023136"/>
    </source>
</evidence>
<reference evidence="8" key="1">
    <citation type="journal article" date="2020" name="Stud. Mycol.">
        <title>101 Dothideomycetes genomes: a test case for predicting lifestyles and emergence of pathogens.</title>
        <authorList>
            <person name="Haridas S."/>
            <person name="Albert R."/>
            <person name="Binder M."/>
            <person name="Bloem J."/>
            <person name="Labutti K."/>
            <person name="Salamov A."/>
            <person name="Andreopoulos B."/>
            <person name="Baker S."/>
            <person name="Barry K."/>
            <person name="Bills G."/>
            <person name="Bluhm B."/>
            <person name="Cannon C."/>
            <person name="Castanera R."/>
            <person name="Culley D."/>
            <person name="Daum C."/>
            <person name="Ezra D."/>
            <person name="Gonzalez J."/>
            <person name="Henrissat B."/>
            <person name="Kuo A."/>
            <person name="Liang C."/>
            <person name="Lipzen A."/>
            <person name="Lutzoni F."/>
            <person name="Magnuson J."/>
            <person name="Mondo S."/>
            <person name="Nolan M."/>
            <person name="Ohm R."/>
            <person name="Pangilinan J."/>
            <person name="Park H.-J."/>
            <person name="Ramirez L."/>
            <person name="Alfaro M."/>
            <person name="Sun H."/>
            <person name="Tritt A."/>
            <person name="Yoshinaga Y."/>
            <person name="Zwiers L.-H."/>
            <person name="Turgeon B."/>
            <person name="Goodwin S."/>
            <person name="Spatafora J."/>
            <person name="Crous P."/>
            <person name="Grigoriev I."/>
        </authorList>
    </citation>
    <scope>NUCLEOTIDE SEQUENCE</scope>
    <source>
        <strain evidence="8">CBS 260.36</strain>
    </source>
</reference>
<dbReference type="Proteomes" id="UP000799439">
    <property type="component" value="Unassembled WGS sequence"/>
</dbReference>
<evidence type="ECO:0000256" key="1">
    <source>
        <dbReference type="ARBA" id="ARBA00004141"/>
    </source>
</evidence>
<proteinExistence type="inferred from homology"/>
<dbReference type="EMBL" id="ML996086">
    <property type="protein sequence ID" value="KAF2152768.1"/>
    <property type="molecule type" value="Genomic_DNA"/>
</dbReference>
<feature type="transmembrane region" description="Helical" evidence="6">
    <location>
        <begin position="147"/>
        <end position="168"/>
    </location>
</feature>
<gene>
    <name evidence="8" type="ORF">K461DRAFT_268655</name>
</gene>
<keyword evidence="4 6" id="KW-1133">Transmembrane helix</keyword>
<evidence type="ECO:0000256" key="2">
    <source>
        <dbReference type="ARBA" id="ARBA00008066"/>
    </source>
</evidence>
<evidence type="ECO:0000256" key="6">
    <source>
        <dbReference type="SAM" id="Phobius"/>
    </source>
</evidence>
<keyword evidence="5 6" id="KW-0472">Membrane</keyword>
<evidence type="ECO:0000259" key="7">
    <source>
        <dbReference type="Pfam" id="PF01490"/>
    </source>
</evidence>
<feature type="transmembrane region" description="Helical" evidence="6">
    <location>
        <begin position="174"/>
        <end position="198"/>
    </location>
</feature>
<feature type="transmembrane region" description="Helical" evidence="6">
    <location>
        <begin position="286"/>
        <end position="306"/>
    </location>
</feature>
<feature type="transmembrane region" description="Helical" evidence="6">
    <location>
        <begin position="418"/>
        <end position="438"/>
    </location>
</feature>
<feature type="transmembrane region" description="Helical" evidence="6">
    <location>
        <begin position="229"/>
        <end position="248"/>
    </location>
</feature>
<dbReference type="GO" id="GO:0015179">
    <property type="term" value="F:L-amino acid transmembrane transporter activity"/>
    <property type="evidence" value="ECO:0007669"/>
    <property type="project" value="TreeGrafter"/>
</dbReference>
<sequence length="602" mass="66521">MALTGGIEPVAFEQHMLEKEKPPTEVIDRTWGLKARTLTNISFEEYQYWARLEREEEIANNKRYVSERGPLSFAKIIKGRFSKGIHHENKKKAEAAREVALKEQNQGEHGEKGGVVSVVPPGPSAVVTEEEWKTAARALRTASWGTIFYLITTDILGWASTPFVFSSVGYGAGVALYIVFGLAAFASGWFLYTIFLGLDSARYPMLSYGDTYLRVFGNKSRHFINVTQAFQQFMTVAVLILGCATTIAQLSNTSICFVACMIITMVIGMALGTIRSLQRLGWLCNLSVWMNVISFVIILYACSHYLPDYSVVINSTLIKTIEAVKTFAGPPPSEYQQQAPGFAGQFNGVDQMIYSWGGALLFIAFIAEMRHPMDFWKAMLCAQIFIGIVYIFFGSYVYSHYGQYSASSINNVVQPVHLQTAGNVFYLITSFIACLLYFNIGMKTVYIEVFESAFNFPTITSKKGKWLWYALGPIYWIVAFLVAAAVPNLNGISGLVSSLLILNFTYTFPALVYIGYRCQLGAQLPGEGFDPATGVTTRHDTGIKRWIRGYTKVWYITIPNTIYFLGGLACSGMGTWAAVEGLIAVFGPGGTVATSFGCAAPV</sequence>
<organism evidence="8 9">
    <name type="scientific">Myriangium duriaei CBS 260.36</name>
    <dbReference type="NCBI Taxonomy" id="1168546"/>
    <lineage>
        <taxon>Eukaryota</taxon>
        <taxon>Fungi</taxon>
        <taxon>Dikarya</taxon>
        <taxon>Ascomycota</taxon>
        <taxon>Pezizomycotina</taxon>
        <taxon>Dothideomycetes</taxon>
        <taxon>Dothideomycetidae</taxon>
        <taxon>Myriangiales</taxon>
        <taxon>Myriangiaceae</taxon>
        <taxon>Myriangium</taxon>
    </lineage>
</organism>
<evidence type="ECO:0000256" key="3">
    <source>
        <dbReference type="ARBA" id="ARBA00022692"/>
    </source>
</evidence>
<feature type="transmembrane region" description="Helical" evidence="6">
    <location>
        <begin position="254"/>
        <end position="274"/>
    </location>
</feature>
<dbReference type="Pfam" id="PF01490">
    <property type="entry name" value="Aa_trans"/>
    <property type="match status" value="1"/>
</dbReference>